<gene>
    <name evidence="1" type="ORF">DYU11_20045</name>
</gene>
<keyword evidence="2" id="KW-1185">Reference proteome</keyword>
<dbReference type="AlphaFoldDB" id="A0A418M3E7"/>
<dbReference type="EMBL" id="QXED01000006">
    <property type="protein sequence ID" value="RIV20345.1"/>
    <property type="molecule type" value="Genomic_DNA"/>
</dbReference>
<organism evidence="1 2">
    <name type="scientific">Fibrisoma montanum</name>
    <dbReference type="NCBI Taxonomy" id="2305895"/>
    <lineage>
        <taxon>Bacteria</taxon>
        <taxon>Pseudomonadati</taxon>
        <taxon>Bacteroidota</taxon>
        <taxon>Cytophagia</taxon>
        <taxon>Cytophagales</taxon>
        <taxon>Spirosomataceae</taxon>
        <taxon>Fibrisoma</taxon>
    </lineage>
</organism>
<accession>A0A418M3E7</accession>
<evidence type="ECO:0000313" key="2">
    <source>
        <dbReference type="Proteomes" id="UP000283523"/>
    </source>
</evidence>
<dbReference type="OrthoDB" id="9964249at2"/>
<sequence length="95" mass="11435">MQFAPEERSVTFKYPLQLKVYFMHNGKPHSGTISERYYRELFLPADWDYDKDRVSKDTVYVVHSAGVKHEFKEYEFSRKVYTDKQKFIDDNVIIS</sequence>
<evidence type="ECO:0000313" key="1">
    <source>
        <dbReference type="EMBL" id="RIV20345.1"/>
    </source>
</evidence>
<dbReference type="Proteomes" id="UP000283523">
    <property type="component" value="Unassembled WGS sequence"/>
</dbReference>
<protein>
    <submittedName>
        <fullName evidence="1">Uncharacterized protein</fullName>
    </submittedName>
</protein>
<dbReference type="RefSeq" id="WP_119669512.1">
    <property type="nucleotide sequence ID" value="NZ_QXED01000006.1"/>
</dbReference>
<proteinExistence type="predicted"/>
<name>A0A418M3E7_9BACT</name>
<reference evidence="1 2" key="1">
    <citation type="submission" date="2018-08" db="EMBL/GenBank/DDBJ databases">
        <title>Fibrisoma montanum sp. nov., isolated from Danxia mountain soil.</title>
        <authorList>
            <person name="Huang Y."/>
        </authorList>
    </citation>
    <scope>NUCLEOTIDE SEQUENCE [LARGE SCALE GENOMIC DNA]</scope>
    <source>
        <strain evidence="1 2">HYT19</strain>
    </source>
</reference>
<comment type="caution">
    <text evidence="1">The sequence shown here is derived from an EMBL/GenBank/DDBJ whole genome shotgun (WGS) entry which is preliminary data.</text>
</comment>